<gene>
    <name evidence="2" type="ORF">F8568_046430</name>
</gene>
<organism evidence="2 3">
    <name type="scientific">Actinomadura physcomitrii</name>
    <dbReference type="NCBI Taxonomy" id="2650748"/>
    <lineage>
        <taxon>Bacteria</taxon>
        <taxon>Bacillati</taxon>
        <taxon>Actinomycetota</taxon>
        <taxon>Actinomycetes</taxon>
        <taxon>Streptosporangiales</taxon>
        <taxon>Thermomonosporaceae</taxon>
        <taxon>Actinomadura</taxon>
    </lineage>
</organism>
<accession>A0A6I4MZ30</accession>
<feature type="region of interest" description="Disordered" evidence="1">
    <location>
        <begin position="488"/>
        <end position="535"/>
    </location>
</feature>
<sequence length="535" mass="56674">MADSLGPDDVIVRDPSVTPYGPFVPEKPPPEPDPDDPVDPSRMPVPDVHLAELEAAGRALKRVGERFARTSGDLDSAWRGLSAFYRALEASDLIAATRDVPVTGEQFGHEAKTVGGALLAFVDEVRPIVTRLHGLRAQATDFRAKVDGNWDGDFGDWQKNGEWVKENNRLNDAAMAALVQYQEAERACANKITALFGGTHFAPDTPLKHRGDHIYGLAEAPKGAPTPWGAPQTRDKPWYEDVGDGIYTFGSALVTFGLDAIGGHVYGDPDSYGGAGTFTQWLGRLEDNWGGILGDLGTLVGKLDGRIDENGVYHQDLTVGQWWHNVKSGWKGFANSLVPWQEWNDRPGYVITSGVLNVGSLLYGGAKGISKLNKGLNDLRHAFPKKTEPSLVPPPPGPAPPPRFGFTEIDVPEIVKPRSLDPVEGRVFDSAANVPGERLGAGDLMPDKGMKFDRPPAMNDPAGLNNAAGAADRLARINVRDLADALKANPAAASASAAAAAPTAAGGPPGPAVQAQPTTPGPPPAALPTDGGDIP</sequence>
<evidence type="ECO:0000313" key="2">
    <source>
        <dbReference type="EMBL" id="MWA07626.1"/>
    </source>
</evidence>
<keyword evidence="3" id="KW-1185">Reference proteome</keyword>
<proteinExistence type="predicted"/>
<feature type="region of interest" description="Disordered" evidence="1">
    <location>
        <begin position="437"/>
        <end position="465"/>
    </location>
</feature>
<evidence type="ECO:0000313" key="3">
    <source>
        <dbReference type="Proteomes" id="UP000462055"/>
    </source>
</evidence>
<dbReference type="AlphaFoldDB" id="A0A6I4MZ30"/>
<dbReference type="EMBL" id="WBMS02000095">
    <property type="protein sequence ID" value="MWA07626.1"/>
    <property type="molecule type" value="Genomic_DNA"/>
</dbReference>
<dbReference type="Proteomes" id="UP000462055">
    <property type="component" value="Unassembled WGS sequence"/>
</dbReference>
<name>A0A6I4MZ30_9ACTN</name>
<feature type="compositionally biased region" description="Basic and acidic residues" evidence="1">
    <location>
        <begin position="445"/>
        <end position="454"/>
    </location>
</feature>
<feature type="region of interest" description="Disordered" evidence="1">
    <location>
        <begin position="1"/>
        <end position="43"/>
    </location>
</feature>
<evidence type="ECO:0000256" key="1">
    <source>
        <dbReference type="SAM" id="MobiDB-lite"/>
    </source>
</evidence>
<protein>
    <submittedName>
        <fullName evidence="2">Uncharacterized protein</fullName>
    </submittedName>
</protein>
<reference evidence="2" key="1">
    <citation type="submission" date="2019-12" db="EMBL/GenBank/DDBJ databases">
        <title>Actinomadura physcomitrii sp. nov., a novel actinomycete isolated from moss [Physcomitrium sphaericum (Ludw) Fuernr].</title>
        <authorList>
            <person name="Zhuang X."/>
        </authorList>
    </citation>
    <scope>NUCLEOTIDE SEQUENCE [LARGE SCALE GENOMIC DNA]</scope>
    <source>
        <strain evidence="2">LD22</strain>
    </source>
</reference>
<comment type="caution">
    <text evidence="2">The sequence shown here is derived from an EMBL/GenBank/DDBJ whole genome shotgun (WGS) entry which is preliminary data.</text>
</comment>
<feature type="non-terminal residue" evidence="2">
    <location>
        <position position="535"/>
    </location>
</feature>
<feature type="compositionally biased region" description="Low complexity" evidence="1">
    <location>
        <begin position="490"/>
        <end position="518"/>
    </location>
</feature>